<accession>A0A8H9ICY4</accession>
<gene>
    <name evidence="1" type="ORF">GCM10011274_29530</name>
</gene>
<name>A0A8H9ICY4_9ALTE</name>
<evidence type="ECO:0000313" key="1">
    <source>
        <dbReference type="EMBL" id="GGZ68976.1"/>
    </source>
</evidence>
<protein>
    <submittedName>
        <fullName evidence="1">Uncharacterized protein</fullName>
    </submittedName>
</protein>
<organism evidence="1 2">
    <name type="scientific">Paraglaciecola chathamensis</name>
    <dbReference type="NCBI Taxonomy" id="368405"/>
    <lineage>
        <taxon>Bacteria</taxon>
        <taxon>Pseudomonadati</taxon>
        <taxon>Pseudomonadota</taxon>
        <taxon>Gammaproteobacteria</taxon>
        <taxon>Alteromonadales</taxon>
        <taxon>Alteromonadaceae</taxon>
        <taxon>Paraglaciecola</taxon>
    </lineage>
</organism>
<dbReference type="Proteomes" id="UP000622604">
    <property type="component" value="Unassembled WGS sequence"/>
</dbReference>
<evidence type="ECO:0000313" key="2">
    <source>
        <dbReference type="Proteomes" id="UP000622604"/>
    </source>
</evidence>
<sequence>MREKTALKVNFYANAYVTRDALDVLVTMSYARFNNAFALVRD</sequence>
<dbReference type="EMBL" id="BMZC01000007">
    <property type="protein sequence ID" value="GGZ68976.1"/>
    <property type="molecule type" value="Genomic_DNA"/>
</dbReference>
<dbReference type="AlphaFoldDB" id="A0A8H9ICY4"/>
<reference evidence="1" key="2">
    <citation type="submission" date="2020-09" db="EMBL/GenBank/DDBJ databases">
        <authorList>
            <person name="Sun Q."/>
            <person name="Kim S."/>
        </authorList>
    </citation>
    <scope>NUCLEOTIDE SEQUENCE</scope>
    <source>
        <strain evidence="1">KCTC 32337</strain>
    </source>
</reference>
<comment type="caution">
    <text evidence="1">The sequence shown here is derived from an EMBL/GenBank/DDBJ whole genome shotgun (WGS) entry which is preliminary data.</text>
</comment>
<reference evidence="1" key="1">
    <citation type="journal article" date="2014" name="Int. J. Syst. Evol. Microbiol.">
        <title>Complete genome sequence of Corynebacterium casei LMG S-19264T (=DSM 44701T), isolated from a smear-ripened cheese.</title>
        <authorList>
            <consortium name="US DOE Joint Genome Institute (JGI-PGF)"/>
            <person name="Walter F."/>
            <person name="Albersmeier A."/>
            <person name="Kalinowski J."/>
            <person name="Ruckert C."/>
        </authorList>
    </citation>
    <scope>NUCLEOTIDE SEQUENCE</scope>
    <source>
        <strain evidence="1">KCTC 32337</strain>
    </source>
</reference>
<proteinExistence type="predicted"/>